<dbReference type="PANTHER" id="PTHR48015:SF35">
    <property type="entry name" value="SERINE_THREONINE-PROTEIN KINASE PAK"/>
    <property type="match status" value="1"/>
</dbReference>
<dbReference type="InterPro" id="IPR011009">
    <property type="entry name" value="Kinase-like_dom_sf"/>
</dbReference>
<dbReference type="SMART" id="SM00219">
    <property type="entry name" value="TyrKc"/>
    <property type="match status" value="1"/>
</dbReference>
<name>A0A9W8K7N5_9AGAR</name>
<dbReference type="GO" id="GO:0005524">
    <property type="term" value="F:ATP binding"/>
    <property type="evidence" value="ECO:0007669"/>
    <property type="project" value="InterPro"/>
</dbReference>
<comment type="caution">
    <text evidence="2">The sequence shown here is derived from an EMBL/GenBank/DDBJ whole genome shotgun (WGS) entry which is preliminary data.</text>
</comment>
<dbReference type="PROSITE" id="PS50011">
    <property type="entry name" value="PROTEIN_KINASE_DOM"/>
    <property type="match status" value="1"/>
</dbReference>
<dbReference type="Gene3D" id="1.10.510.10">
    <property type="entry name" value="Transferase(Phosphotransferase) domain 1"/>
    <property type="match status" value="1"/>
</dbReference>
<accession>A0A9W8K7N5</accession>
<protein>
    <recommendedName>
        <fullName evidence="1">Protein kinase domain-containing protein</fullName>
    </recommendedName>
</protein>
<evidence type="ECO:0000313" key="2">
    <source>
        <dbReference type="EMBL" id="KAJ3515008.1"/>
    </source>
</evidence>
<sequence>MRGLGHENVLGMDGVYVDLVEDSLWVRMELMERSLADIIGLVGNGLMLQDRMIARFASDVLHALDFLLKHNIAHRDVRSDNLLLNKHGVLKLADFSNAVQVTQQSPMRSDIVGVAFWQAPEVRRPPYNALKVDVWSLGATVWEMAQTEPPFAETQQLAERWPPLRQPELYSPAFHDFLRKCSEPAVSRPGAAELFKSSFINNACGRQVIVQLLSQCMAIEGSLQEETMS</sequence>
<dbReference type="InterPro" id="IPR050285">
    <property type="entry name" value="STE20_Ser/Thr_kinase"/>
</dbReference>
<reference evidence="2" key="1">
    <citation type="submission" date="2022-07" db="EMBL/GenBank/DDBJ databases">
        <title>Genome Sequence of Agrocybe chaxingu.</title>
        <authorList>
            <person name="Buettner E."/>
        </authorList>
    </citation>
    <scope>NUCLEOTIDE SEQUENCE</scope>
    <source>
        <strain evidence="2">MP-N11</strain>
    </source>
</reference>
<dbReference type="Pfam" id="PF00069">
    <property type="entry name" value="Pkinase"/>
    <property type="match status" value="1"/>
</dbReference>
<organism evidence="2 3">
    <name type="scientific">Agrocybe chaxingu</name>
    <dbReference type="NCBI Taxonomy" id="84603"/>
    <lineage>
        <taxon>Eukaryota</taxon>
        <taxon>Fungi</taxon>
        <taxon>Dikarya</taxon>
        <taxon>Basidiomycota</taxon>
        <taxon>Agaricomycotina</taxon>
        <taxon>Agaricomycetes</taxon>
        <taxon>Agaricomycetidae</taxon>
        <taxon>Agaricales</taxon>
        <taxon>Agaricineae</taxon>
        <taxon>Strophariaceae</taxon>
        <taxon>Agrocybe</taxon>
    </lineage>
</organism>
<dbReference type="Proteomes" id="UP001148786">
    <property type="component" value="Unassembled WGS sequence"/>
</dbReference>
<dbReference type="AlphaFoldDB" id="A0A9W8K7N5"/>
<gene>
    <name evidence="2" type="ORF">NLJ89_g2036</name>
</gene>
<dbReference type="OrthoDB" id="248923at2759"/>
<dbReference type="GO" id="GO:0035556">
    <property type="term" value="P:intracellular signal transduction"/>
    <property type="evidence" value="ECO:0007669"/>
    <property type="project" value="TreeGrafter"/>
</dbReference>
<proteinExistence type="predicted"/>
<evidence type="ECO:0000259" key="1">
    <source>
        <dbReference type="PROSITE" id="PS50011"/>
    </source>
</evidence>
<dbReference type="InterPro" id="IPR020635">
    <property type="entry name" value="Tyr_kinase_cat_dom"/>
</dbReference>
<dbReference type="InterPro" id="IPR000719">
    <property type="entry name" value="Prot_kinase_dom"/>
</dbReference>
<dbReference type="GO" id="GO:0005737">
    <property type="term" value="C:cytoplasm"/>
    <property type="evidence" value="ECO:0007669"/>
    <property type="project" value="TreeGrafter"/>
</dbReference>
<evidence type="ECO:0000313" key="3">
    <source>
        <dbReference type="Proteomes" id="UP001148786"/>
    </source>
</evidence>
<keyword evidence="3" id="KW-1185">Reference proteome</keyword>
<dbReference type="SUPFAM" id="SSF56112">
    <property type="entry name" value="Protein kinase-like (PK-like)"/>
    <property type="match status" value="1"/>
</dbReference>
<dbReference type="EMBL" id="JANKHO010000117">
    <property type="protein sequence ID" value="KAJ3515008.1"/>
    <property type="molecule type" value="Genomic_DNA"/>
</dbReference>
<feature type="domain" description="Protein kinase" evidence="1">
    <location>
        <begin position="1"/>
        <end position="200"/>
    </location>
</feature>
<dbReference type="GO" id="GO:0043408">
    <property type="term" value="P:regulation of MAPK cascade"/>
    <property type="evidence" value="ECO:0007669"/>
    <property type="project" value="TreeGrafter"/>
</dbReference>
<dbReference type="PANTHER" id="PTHR48015">
    <property type="entry name" value="SERINE/THREONINE-PROTEIN KINASE TAO"/>
    <property type="match status" value="1"/>
</dbReference>
<dbReference type="GO" id="GO:0004713">
    <property type="term" value="F:protein tyrosine kinase activity"/>
    <property type="evidence" value="ECO:0007669"/>
    <property type="project" value="InterPro"/>
</dbReference>
<dbReference type="GO" id="GO:0004674">
    <property type="term" value="F:protein serine/threonine kinase activity"/>
    <property type="evidence" value="ECO:0007669"/>
    <property type="project" value="TreeGrafter"/>
</dbReference>